<dbReference type="PROSITE" id="PS01124">
    <property type="entry name" value="HTH_ARAC_FAMILY_2"/>
    <property type="match status" value="1"/>
</dbReference>
<evidence type="ECO:0000256" key="2">
    <source>
        <dbReference type="ARBA" id="ARBA00023125"/>
    </source>
</evidence>
<keyword evidence="3" id="KW-0804">Transcription</keyword>
<accession>A0A369AV21</accession>
<dbReference type="Proteomes" id="UP000253034">
    <property type="component" value="Unassembled WGS sequence"/>
</dbReference>
<organism evidence="5 6">
    <name type="scientific">Anaerobacterium chartisolvens</name>
    <dbReference type="NCBI Taxonomy" id="1297424"/>
    <lineage>
        <taxon>Bacteria</taxon>
        <taxon>Bacillati</taxon>
        <taxon>Bacillota</taxon>
        <taxon>Clostridia</taxon>
        <taxon>Eubacteriales</taxon>
        <taxon>Oscillospiraceae</taxon>
        <taxon>Anaerobacterium</taxon>
    </lineage>
</organism>
<keyword evidence="2 5" id="KW-0238">DNA-binding</keyword>
<dbReference type="InterPro" id="IPR014710">
    <property type="entry name" value="RmlC-like_jellyroll"/>
</dbReference>
<dbReference type="Pfam" id="PF02311">
    <property type="entry name" value="AraC_binding"/>
    <property type="match status" value="1"/>
</dbReference>
<evidence type="ECO:0000256" key="1">
    <source>
        <dbReference type="ARBA" id="ARBA00023015"/>
    </source>
</evidence>
<dbReference type="Gene3D" id="2.60.120.10">
    <property type="entry name" value="Jelly Rolls"/>
    <property type="match status" value="1"/>
</dbReference>
<dbReference type="InterPro" id="IPR037923">
    <property type="entry name" value="HTH-like"/>
</dbReference>
<dbReference type="InterPro" id="IPR009057">
    <property type="entry name" value="Homeodomain-like_sf"/>
</dbReference>
<evidence type="ECO:0000256" key="3">
    <source>
        <dbReference type="ARBA" id="ARBA00023163"/>
    </source>
</evidence>
<dbReference type="RefSeq" id="WP_242987658.1">
    <property type="nucleotide sequence ID" value="NZ_QPJT01000018.1"/>
</dbReference>
<dbReference type="PANTHER" id="PTHR43280:SF34">
    <property type="entry name" value="ARAC-FAMILY TRANSCRIPTIONAL REGULATOR"/>
    <property type="match status" value="1"/>
</dbReference>
<proteinExistence type="predicted"/>
<protein>
    <submittedName>
        <fullName evidence="5">AraC-like DNA-binding protein</fullName>
    </submittedName>
</protein>
<dbReference type="SMART" id="SM00342">
    <property type="entry name" value="HTH_ARAC"/>
    <property type="match status" value="1"/>
</dbReference>
<dbReference type="Pfam" id="PF12833">
    <property type="entry name" value="HTH_18"/>
    <property type="match status" value="1"/>
</dbReference>
<dbReference type="PANTHER" id="PTHR43280">
    <property type="entry name" value="ARAC-FAMILY TRANSCRIPTIONAL REGULATOR"/>
    <property type="match status" value="1"/>
</dbReference>
<dbReference type="SUPFAM" id="SSF46689">
    <property type="entry name" value="Homeodomain-like"/>
    <property type="match status" value="2"/>
</dbReference>
<evidence type="ECO:0000259" key="4">
    <source>
        <dbReference type="PROSITE" id="PS01124"/>
    </source>
</evidence>
<keyword evidence="6" id="KW-1185">Reference proteome</keyword>
<evidence type="ECO:0000313" key="5">
    <source>
        <dbReference type="EMBL" id="RCX13220.1"/>
    </source>
</evidence>
<dbReference type="InterPro" id="IPR003313">
    <property type="entry name" value="AraC-bd"/>
</dbReference>
<keyword evidence="1" id="KW-0805">Transcription regulation</keyword>
<dbReference type="EMBL" id="QPJT01000018">
    <property type="protein sequence ID" value="RCX13220.1"/>
    <property type="molecule type" value="Genomic_DNA"/>
</dbReference>
<comment type="caution">
    <text evidence="5">The sequence shown here is derived from an EMBL/GenBank/DDBJ whole genome shotgun (WGS) entry which is preliminary data.</text>
</comment>
<dbReference type="InterPro" id="IPR018062">
    <property type="entry name" value="HTH_AraC-typ_CS"/>
</dbReference>
<dbReference type="InterPro" id="IPR018060">
    <property type="entry name" value="HTH_AraC"/>
</dbReference>
<dbReference type="GO" id="GO:0003700">
    <property type="term" value="F:DNA-binding transcription factor activity"/>
    <property type="evidence" value="ECO:0007669"/>
    <property type="project" value="InterPro"/>
</dbReference>
<dbReference type="GO" id="GO:0043565">
    <property type="term" value="F:sequence-specific DNA binding"/>
    <property type="evidence" value="ECO:0007669"/>
    <property type="project" value="InterPro"/>
</dbReference>
<name>A0A369AV21_9FIRM</name>
<dbReference type="InterPro" id="IPR020449">
    <property type="entry name" value="Tscrpt_reg_AraC-type_HTH"/>
</dbReference>
<feature type="domain" description="HTH araC/xylS-type" evidence="4">
    <location>
        <begin position="198"/>
        <end position="296"/>
    </location>
</feature>
<dbReference type="AlphaFoldDB" id="A0A369AV21"/>
<evidence type="ECO:0000313" key="6">
    <source>
        <dbReference type="Proteomes" id="UP000253034"/>
    </source>
</evidence>
<dbReference type="SUPFAM" id="SSF51215">
    <property type="entry name" value="Regulatory protein AraC"/>
    <property type="match status" value="1"/>
</dbReference>
<dbReference type="PROSITE" id="PS00041">
    <property type="entry name" value="HTH_ARAC_FAMILY_1"/>
    <property type="match status" value="1"/>
</dbReference>
<reference evidence="5 6" key="1">
    <citation type="submission" date="2018-07" db="EMBL/GenBank/DDBJ databases">
        <title>Genomic Encyclopedia of Type Strains, Phase IV (KMG-IV): sequencing the most valuable type-strain genomes for metagenomic binning, comparative biology and taxonomic classification.</title>
        <authorList>
            <person name="Goeker M."/>
        </authorList>
    </citation>
    <scope>NUCLEOTIDE SEQUENCE [LARGE SCALE GENOMIC DNA]</scope>
    <source>
        <strain evidence="5 6">DSM 27016</strain>
    </source>
</reference>
<sequence>MSKNNYPVLKGSRLFRPNEKVYINKSEELQEYCNVMHRHDFIEITYVISGQGIHIVGQSEYEISRGDLFIINYDVPHSFFPKPGSSQTPMSFNCVFMPEFLDASLFSSIHFQDITSSFLFKSLFPEEQMPTPDLRLSGTEFKEIGDLFGKMHTEYKLMKKGYTDIIRAYLIELIVKIFRYMEPTSKKNSSSQSTALVQRAIEHLRLNYSSDIKLEDLAMKSFISKNYLSRLFKEVTGTNFSDYIQKLRVDEACRMLRQTDMKVTDIAREAGFNDMKFFYEVFKKITGETPGDYRKM</sequence>
<dbReference type="PRINTS" id="PR00032">
    <property type="entry name" value="HTHARAC"/>
</dbReference>
<gene>
    <name evidence="5" type="ORF">DFR58_11838</name>
</gene>
<dbReference type="Gene3D" id="1.10.10.60">
    <property type="entry name" value="Homeodomain-like"/>
    <property type="match status" value="2"/>
</dbReference>